<evidence type="ECO:0000256" key="1">
    <source>
        <dbReference type="SAM" id="MobiDB-lite"/>
    </source>
</evidence>
<protein>
    <submittedName>
        <fullName evidence="3">DNA-binding protein</fullName>
    </submittedName>
</protein>
<proteinExistence type="predicted"/>
<dbReference type="InterPro" id="IPR041657">
    <property type="entry name" value="HTH_17"/>
</dbReference>
<dbReference type="GO" id="GO:0003677">
    <property type="term" value="F:DNA binding"/>
    <property type="evidence" value="ECO:0007669"/>
    <property type="project" value="UniProtKB-KW"/>
</dbReference>
<dbReference type="GeneID" id="97354859"/>
<gene>
    <name evidence="3" type="ORF">DMP12_09080</name>
</gene>
<name>A0A423UJ69_9ACTN</name>
<dbReference type="AlphaFoldDB" id="A0A423UJ69"/>
<evidence type="ECO:0000313" key="4">
    <source>
        <dbReference type="Proteomes" id="UP000285258"/>
    </source>
</evidence>
<dbReference type="RefSeq" id="WP_096227996.1">
    <property type="nucleotide sequence ID" value="NZ_BAABZN010000001.1"/>
</dbReference>
<feature type="compositionally biased region" description="Basic residues" evidence="1">
    <location>
        <begin position="140"/>
        <end position="154"/>
    </location>
</feature>
<feature type="region of interest" description="Disordered" evidence="1">
    <location>
        <begin position="130"/>
        <end position="162"/>
    </location>
</feature>
<dbReference type="Gene3D" id="3.30.160.250">
    <property type="match status" value="1"/>
</dbReference>
<evidence type="ECO:0000313" key="3">
    <source>
        <dbReference type="EMBL" id="ROT89353.1"/>
    </source>
</evidence>
<comment type="caution">
    <text evidence="3">The sequence shown here is derived from an EMBL/GenBank/DDBJ whole genome shotgun (WGS) entry which is preliminary data.</text>
</comment>
<accession>A0A423UJ69</accession>
<evidence type="ECO:0000259" key="2">
    <source>
        <dbReference type="Pfam" id="PF12728"/>
    </source>
</evidence>
<keyword evidence="3" id="KW-0238">DNA-binding</keyword>
<organism evidence="3 4">
    <name type="scientific">Gordonibacter urolithinfaciens</name>
    <dbReference type="NCBI Taxonomy" id="1335613"/>
    <lineage>
        <taxon>Bacteria</taxon>
        <taxon>Bacillati</taxon>
        <taxon>Actinomycetota</taxon>
        <taxon>Coriobacteriia</taxon>
        <taxon>Eggerthellales</taxon>
        <taxon>Eggerthellaceae</taxon>
        <taxon>Gordonibacter</taxon>
    </lineage>
</organism>
<feature type="compositionally biased region" description="Basic and acidic residues" evidence="1">
    <location>
        <begin position="130"/>
        <end position="139"/>
    </location>
</feature>
<feature type="domain" description="Helix-turn-helix" evidence="2">
    <location>
        <begin position="92"/>
        <end position="137"/>
    </location>
</feature>
<dbReference type="EMBL" id="QIBW01000010">
    <property type="protein sequence ID" value="ROT89353.1"/>
    <property type="molecule type" value="Genomic_DNA"/>
</dbReference>
<dbReference type="Proteomes" id="UP000285258">
    <property type="component" value="Unassembled WGS sequence"/>
</dbReference>
<sequence>MLYVYEFELFTGQDGWIIARPFDFEGATQGADVAEASEMAADWLRTEIEYRLMDSRDIPEATLGHEPARKNGRILLVAVEASLDGIPAVPASEAAKILGVSRARVSQMRKACLLQGFRKGRDTFITKDSIDARLREKPKAGRPKKGTTKPRPKAAAKPVEAR</sequence>
<reference evidence="4" key="1">
    <citation type="submission" date="2018-05" db="EMBL/GenBank/DDBJ databases">
        <title>Genome Sequencing of selected type strains of the family Eggerthellaceae.</title>
        <authorList>
            <person name="Danylec N."/>
            <person name="Stoll D.A."/>
            <person name="Doetsch A."/>
            <person name="Huch M."/>
        </authorList>
    </citation>
    <scope>NUCLEOTIDE SEQUENCE [LARGE SCALE GENOMIC DNA]</scope>
    <source>
        <strain evidence="4">DSM 27213</strain>
    </source>
</reference>
<dbReference type="Pfam" id="PF12728">
    <property type="entry name" value="HTH_17"/>
    <property type="match status" value="1"/>
</dbReference>